<dbReference type="InterPro" id="IPR001015">
    <property type="entry name" value="Ferrochelatase"/>
</dbReference>
<comment type="subcellular location">
    <subcellularLocation>
        <location evidence="7 8">Cytoplasm</location>
    </subcellularLocation>
</comment>
<evidence type="ECO:0000256" key="6">
    <source>
        <dbReference type="ARBA" id="ARBA00024536"/>
    </source>
</evidence>
<gene>
    <name evidence="7" type="primary">hemH</name>
    <name evidence="9" type="ORF">AUP44_09750</name>
</gene>
<comment type="caution">
    <text evidence="9">The sequence shown here is derived from an EMBL/GenBank/DDBJ whole genome shotgun (WGS) entry which is preliminary data.</text>
</comment>
<dbReference type="PROSITE" id="PS00534">
    <property type="entry name" value="FERROCHELATASE"/>
    <property type="match status" value="1"/>
</dbReference>
<dbReference type="InterPro" id="IPR033659">
    <property type="entry name" value="Ferrochelatase_N"/>
</dbReference>
<evidence type="ECO:0000256" key="3">
    <source>
        <dbReference type="ARBA" id="ARBA00023133"/>
    </source>
</evidence>
<organism evidence="9 10">
    <name type="scientific">Tistrella mobilis</name>
    <dbReference type="NCBI Taxonomy" id="171437"/>
    <lineage>
        <taxon>Bacteria</taxon>
        <taxon>Pseudomonadati</taxon>
        <taxon>Pseudomonadota</taxon>
        <taxon>Alphaproteobacteria</taxon>
        <taxon>Geminicoccales</taxon>
        <taxon>Geminicoccaceae</taxon>
        <taxon>Tistrella</taxon>
    </lineage>
</organism>
<evidence type="ECO:0000313" key="10">
    <source>
        <dbReference type="Proteomes" id="UP000075787"/>
    </source>
</evidence>
<comment type="catalytic activity">
    <reaction evidence="6">
        <text>Fe-coproporphyrin III + 2 H(+) = coproporphyrin III + Fe(2+)</text>
        <dbReference type="Rhea" id="RHEA:49572"/>
        <dbReference type="ChEBI" id="CHEBI:15378"/>
        <dbReference type="ChEBI" id="CHEBI:29033"/>
        <dbReference type="ChEBI" id="CHEBI:68438"/>
        <dbReference type="ChEBI" id="CHEBI:131725"/>
        <dbReference type="EC" id="4.99.1.9"/>
    </reaction>
    <physiologicalReaction direction="right-to-left" evidence="6">
        <dbReference type="Rhea" id="RHEA:49574"/>
    </physiologicalReaction>
</comment>
<dbReference type="GO" id="GO:0004325">
    <property type="term" value="F:ferrochelatase activity"/>
    <property type="evidence" value="ECO:0007669"/>
    <property type="project" value="UniProtKB-UniRule"/>
</dbReference>
<evidence type="ECO:0000256" key="8">
    <source>
        <dbReference type="RuleBase" id="RU000607"/>
    </source>
</evidence>
<dbReference type="EMBL" id="LPZR01000178">
    <property type="protein sequence ID" value="KYO51261.1"/>
    <property type="molecule type" value="Genomic_DNA"/>
</dbReference>
<evidence type="ECO:0000256" key="4">
    <source>
        <dbReference type="ARBA" id="ARBA00023239"/>
    </source>
</evidence>
<evidence type="ECO:0000256" key="1">
    <source>
        <dbReference type="ARBA" id="ARBA00007718"/>
    </source>
</evidence>
<comment type="catalytic activity">
    <reaction evidence="7 8">
        <text>heme b + 2 H(+) = protoporphyrin IX + Fe(2+)</text>
        <dbReference type="Rhea" id="RHEA:22584"/>
        <dbReference type="ChEBI" id="CHEBI:15378"/>
        <dbReference type="ChEBI" id="CHEBI:29033"/>
        <dbReference type="ChEBI" id="CHEBI:57306"/>
        <dbReference type="ChEBI" id="CHEBI:60344"/>
        <dbReference type="EC" id="4.98.1.1"/>
    </reaction>
</comment>
<keyword evidence="3 7" id="KW-0350">Heme biosynthesis</keyword>
<protein>
    <recommendedName>
        <fullName evidence="7 8">Ferrochelatase</fullName>
        <ecNumber evidence="7 8">4.98.1.1</ecNumber>
    </recommendedName>
    <alternativeName>
        <fullName evidence="7">Heme synthase</fullName>
    </alternativeName>
    <alternativeName>
        <fullName evidence="7">Protoheme ferro-lyase</fullName>
    </alternativeName>
</protein>
<keyword evidence="5 7" id="KW-0627">Porphyrin biosynthesis</keyword>
<keyword evidence="2 7" id="KW-0408">Iron</keyword>
<dbReference type="PANTHER" id="PTHR11108:SF1">
    <property type="entry name" value="FERROCHELATASE, MITOCHONDRIAL"/>
    <property type="match status" value="1"/>
</dbReference>
<feature type="binding site" evidence="7">
    <location>
        <position position="291"/>
    </location>
    <ligand>
        <name>Fe(2+)</name>
        <dbReference type="ChEBI" id="CHEBI:29033"/>
    </ligand>
</feature>
<evidence type="ECO:0000256" key="5">
    <source>
        <dbReference type="ARBA" id="ARBA00023244"/>
    </source>
</evidence>
<dbReference type="GO" id="GO:0005737">
    <property type="term" value="C:cytoplasm"/>
    <property type="evidence" value="ECO:0007669"/>
    <property type="project" value="UniProtKB-SubCell"/>
</dbReference>
<dbReference type="PANTHER" id="PTHR11108">
    <property type="entry name" value="FERROCHELATASE"/>
    <property type="match status" value="1"/>
</dbReference>
<name>A0A162KH81_9PROT</name>
<evidence type="ECO:0000256" key="2">
    <source>
        <dbReference type="ARBA" id="ARBA00023004"/>
    </source>
</evidence>
<dbReference type="Gene3D" id="3.40.50.1400">
    <property type="match status" value="2"/>
</dbReference>
<keyword evidence="7" id="KW-0479">Metal-binding</keyword>
<dbReference type="InterPro" id="IPR033644">
    <property type="entry name" value="Ferrochelatase_C"/>
</dbReference>
<dbReference type="Proteomes" id="UP000075787">
    <property type="component" value="Unassembled WGS sequence"/>
</dbReference>
<dbReference type="CDD" id="cd00419">
    <property type="entry name" value="Ferrochelatase_C"/>
    <property type="match status" value="1"/>
</dbReference>
<dbReference type="OrthoDB" id="9809741at2"/>
<feature type="binding site" evidence="7">
    <location>
        <position position="205"/>
    </location>
    <ligand>
        <name>Fe(2+)</name>
        <dbReference type="ChEBI" id="CHEBI:29033"/>
    </ligand>
</feature>
<comment type="pathway">
    <text evidence="7 8">Porphyrin-containing compound metabolism; protoheme biosynthesis; protoheme from protoporphyrin-IX: step 1/1.</text>
</comment>
<dbReference type="CDD" id="cd03411">
    <property type="entry name" value="Ferrochelatase_N"/>
    <property type="match status" value="1"/>
</dbReference>
<dbReference type="HAMAP" id="MF_00323">
    <property type="entry name" value="Ferrochelatase"/>
    <property type="match status" value="1"/>
</dbReference>
<dbReference type="GO" id="GO:0006783">
    <property type="term" value="P:heme biosynthetic process"/>
    <property type="evidence" value="ECO:0007669"/>
    <property type="project" value="UniProtKB-UniRule"/>
</dbReference>
<dbReference type="UniPathway" id="UPA00252">
    <property type="reaction ID" value="UER00325"/>
</dbReference>
<dbReference type="InterPro" id="IPR019772">
    <property type="entry name" value="Ferrochelatase_AS"/>
</dbReference>
<reference evidence="9 10" key="1">
    <citation type="submission" date="2015-12" db="EMBL/GenBank/DDBJ databases">
        <title>Genome sequence of Tistrella mobilis MCCC 1A02139.</title>
        <authorList>
            <person name="Lu L."/>
            <person name="Lai Q."/>
            <person name="Shao Z."/>
            <person name="Qian P."/>
        </authorList>
    </citation>
    <scope>NUCLEOTIDE SEQUENCE [LARGE SCALE GENOMIC DNA]</scope>
    <source>
        <strain evidence="9 10">MCCC 1A02139</strain>
    </source>
</reference>
<comment type="function">
    <text evidence="7 8">Catalyzes the ferrous insertion into protoporphyrin IX.</text>
</comment>
<comment type="similarity">
    <text evidence="1 7 8">Belongs to the ferrochelatase family.</text>
</comment>
<dbReference type="RefSeq" id="WP_062766648.1">
    <property type="nucleotide sequence ID" value="NZ_CP121027.1"/>
</dbReference>
<accession>A0A162KH81</accession>
<sequence>MIKERDNKETGRIAVLLFNLGGPDGPDAVQPFLFNLFFDPAIISLPLPLRWAIAKLISTRRAPFARENYALMGGGSPLLPETLRQARALEAELSGRGQTVRAWPVMRYWHPFAPEVVAEVKAWAPDRIIALPLYPQFSTSTSASSLKDWDRAARKAGLRVPTSTVCCWPVEPGLVEAHASLIVERWHQAEAEAPGRPMRILLSAHGLPKKIIERGDPYQWQVEQSCAAVMDRVAAMLGRPLETIDWQVCYQSRVGPLEWIGPSTDAEVERAGRDGCGLILVPIAFVSEHVETLVELDVEYRHLAEKSGVTPYLRAPTPTTHPAFIRGLGDLVMQAAGREGVAPDRAGPSCPAKFGRCACRAHT</sequence>
<keyword evidence="7 8" id="KW-0963">Cytoplasm</keyword>
<dbReference type="GO" id="GO:0046872">
    <property type="term" value="F:metal ion binding"/>
    <property type="evidence" value="ECO:0007669"/>
    <property type="project" value="UniProtKB-KW"/>
</dbReference>
<dbReference type="SUPFAM" id="SSF53800">
    <property type="entry name" value="Chelatase"/>
    <property type="match status" value="1"/>
</dbReference>
<evidence type="ECO:0000256" key="7">
    <source>
        <dbReference type="HAMAP-Rule" id="MF_00323"/>
    </source>
</evidence>
<keyword evidence="4 7" id="KW-0456">Lyase</keyword>
<evidence type="ECO:0000313" key="9">
    <source>
        <dbReference type="EMBL" id="KYO51261.1"/>
    </source>
</evidence>
<dbReference type="Pfam" id="PF00762">
    <property type="entry name" value="Ferrochelatase"/>
    <property type="match status" value="1"/>
</dbReference>
<dbReference type="NCBIfam" id="TIGR00109">
    <property type="entry name" value="hemH"/>
    <property type="match status" value="1"/>
</dbReference>
<proteinExistence type="inferred from homology"/>
<dbReference type="GeneID" id="97244192"/>
<dbReference type="EC" id="4.98.1.1" evidence="7 8"/>
<dbReference type="AlphaFoldDB" id="A0A162KH81"/>